<keyword evidence="11" id="KW-0547">Nucleotide-binding</keyword>
<dbReference type="EC" id="7.2.2.21" evidence="9"/>
<dbReference type="GO" id="GO:0008551">
    <property type="term" value="F:P-type cadmium transporter activity"/>
    <property type="evidence" value="ECO:0007669"/>
    <property type="project" value="UniProtKB-EC"/>
</dbReference>
<dbReference type="SFLD" id="SFLDG00002">
    <property type="entry name" value="C1.7:_P-type_atpase_like"/>
    <property type="match status" value="1"/>
</dbReference>
<dbReference type="NCBIfam" id="TIGR01525">
    <property type="entry name" value="ATPase-IB_hvy"/>
    <property type="match status" value="1"/>
</dbReference>
<evidence type="ECO:0000256" key="8">
    <source>
        <dbReference type="ARBA" id="ARBA00023136"/>
    </source>
</evidence>
<evidence type="ECO:0000256" key="4">
    <source>
        <dbReference type="ARBA" id="ARBA00022692"/>
    </source>
</evidence>
<sequence length="631" mass="68200">MKFNRELSKIIITAVLFILVQLIPFEKISLLQKIGNGDAELFSYLIIYIIIGGAVLKEAASNIRQGEIFDENFLMSIATVGAFFIGEYPEAVAVMLFYQVGEFFQSYAVDKSRKSVSALMDIRPDSAYLKQKDGSVVKVHPEDVNVGQVIVVRPGEKVPLDGTVISGAGDLDVRALTGESLPREAVEGDAIISGSVNINGLFEIIVEKKFTESTVSKILELVENAGNKKAVAENFITKFARIYTPFVVFAAVVIAVAPPLFAGGVWSDWIYRALTFLVISCPCAFVISVPMSFFGGIGGASRRGILIKGSNYIETLAKCNTIVFDKTGTLTKGVFRLEKINALGVREEELLETAAIAEYYSNHPIARSIMDAFQKSNPERYGWVKERIAGATARELPGFGMQVSLSAEGGMSEIIAGNKRLFRKEGIEIHEEKEVGSVVYVAKDGVFLGSLEVSDEIRSDAVKGINLLKKYGIRNTVMLTGDKESAAQKIGKQLGIDRIFSELLPMDKVSKLEEIMGQSDSPVVYVGDGINDAPVLARADVGIAMGGLGSDAAIEAADIVIMDDKVGGVSEAIRISRKTLRIVNQNVVFAFGVKLIVLVLAAMGIADMWPAVFADVGVATIAILNALRALR</sequence>
<evidence type="ECO:0000256" key="6">
    <source>
        <dbReference type="ARBA" id="ARBA00022967"/>
    </source>
</evidence>
<evidence type="ECO:0000256" key="3">
    <source>
        <dbReference type="ARBA" id="ARBA00022539"/>
    </source>
</evidence>
<feature type="transmembrane region" description="Helical" evidence="11">
    <location>
        <begin position="587"/>
        <end position="606"/>
    </location>
</feature>
<feature type="transmembrane region" description="Helical" evidence="11">
    <location>
        <begin position="7"/>
        <end position="25"/>
    </location>
</feature>
<dbReference type="InterPro" id="IPR018303">
    <property type="entry name" value="ATPase_P-typ_P_site"/>
</dbReference>
<reference evidence="13 14" key="1">
    <citation type="submission" date="2016-11" db="EMBL/GenBank/DDBJ databases">
        <authorList>
            <person name="Jaros S."/>
            <person name="Januszkiewicz K."/>
            <person name="Wedrychowicz H."/>
        </authorList>
    </citation>
    <scope>NUCLEOTIDE SEQUENCE [LARGE SCALE GENOMIC DNA]</scope>
    <source>
        <strain evidence="13 14">DSM 15970</strain>
    </source>
</reference>
<dbReference type="AlphaFoldDB" id="A0A1M6LCM0"/>
<dbReference type="SFLD" id="SFLDS00003">
    <property type="entry name" value="Haloacid_Dehalogenase"/>
    <property type="match status" value="1"/>
</dbReference>
<keyword evidence="11" id="KW-1003">Cell membrane</keyword>
<name>A0A1M6LCM0_9FIRM</name>
<comment type="catalytic activity">
    <reaction evidence="10">
        <text>Cd(2+)(in) + ATP + H2O = Cd(2+)(out) + ADP + phosphate + H(+)</text>
        <dbReference type="Rhea" id="RHEA:12132"/>
        <dbReference type="ChEBI" id="CHEBI:15377"/>
        <dbReference type="ChEBI" id="CHEBI:15378"/>
        <dbReference type="ChEBI" id="CHEBI:30616"/>
        <dbReference type="ChEBI" id="CHEBI:43474"/>
        <dbReference type="ChEBI" id="CHEBI:48775"/>
        <dbReference type="ChEBI" id="CHEBI:456216"/>
        <dbReference type="EC" id="7.2.2.21"/>
    </reaction>
</comment>
<keyword evidence="5 11" id="KW-0479">Metal-binding</keyword>
<dbReference type="Gene3D" id="2.70.150.10">
    <property type="entry name" value="Calcium-transporting ATPase, cytoplasmic transduction domain A"/>
    <property type="match status" value="1"/>
</dbReference>
<dbReference type="Gene3D" id="3.40.50.1000">
    <property type="entry name" value="HAD superfamily/HAD-like"/>
    <property type="match status" value="1"/>
</dbReference>
<dbReference type="GO" id="GO:0016887">
    <property type="term" value="F:ATP hydrolysis activity"/>
    <property type="evidence" value="ECO:0007669"/>
    <property type="project" value="InterPro"/>
</dbReference>
<feature type="transmembrane region" description="Helical" evidence="11">
    <location>
        <begin position="269"/>
        <end position="294"/>
    </location>
</feature>
<dbReference type="InterPro" id="IPR044492">
    <property type="entry name" value="P_typ_ATPase_HD_dom"/>
</dbReference>
<dbReference type="SUPFAM" id="SSF81665">
    <property type="entry name" value="Calcium ATPase, transmembrane domain M"/>
    <property type="match status" value="1"/>
</dbReference>
<dbReference type="Pfam" id="PF00702">
    <property type="entry name" value="Hydrolase"/>
    <property type="match status" value="1"/>
</dbReference>
<evidence type="ECO:0000256" key="7">
    <source>
        <dbReference type="ARBA" id="ARBA00022989"/>
    </source>
</evidence>
<dbReference type="SFLD" id="SFLDF00027">
    <property type="entry name" value="p-type_atpase"/>
    <property type="match status" value="1"/>
</dbReference>
<dbReference type="STRING" id="1122934.SAMN02745691_02376"/>
<dbReference type="SUPFAM" id="SSF81653">
    <property type="entry name" value="Calcium ATPase, transduction domain A"/>
    <property type="match status" value="1"/>
</dbReference>
<comment type="similarity">
    <text evidence="2 11">Belongs to the cation transport ATPase (P-type) (TC 3.A.3) family. Type IB subfamily.</text>
</comment>
<evidence type="ECO:0000256" key="11">
    <source>
        <dbReference type="RuleBase" id="RU362081"/>
    </source>
</evidence>
<dbReference type="InterPro" id="IPR059000">
    <property type="entry name" value="ATPase_P-type_domA"/>
</dbReference>
<evidence type="ECO:0000256" key="9">
    <source>
        <dbReference type="ARBA" id="ARBA00039103"/>
    </source>
</evidence>
<dbReference type="EMBL" id="FQYT01000034">
    <property type="protein sequence ID" value="SHJ68927.1"/>
    <property type="molecule type" value="Genomic_DNA"/>
</dbReference>
<feature type="transmembrane region" description="Helical" evidence="11">
    <location>
        <begin position="612"/>
        <end position="630"/>
    </location>
</feature>
<evidence type="ECO:0000256" key="5">
    <source>
        <dbReference type="ARBA" id="ARBA00022723"/>
    </source>
</evidence>
<dbReference type="SUPFAM" id="SSF56784">
    <property type="entry name" value="HAD-like"/>
    <property type="match status" value="1"/>
</dbReference>
<evidence type="ECO:0000313" key="13">
    <source>
        <dbReference type="EMBL" id="SHJ68927.1"/>
    </source>
</evidence>
<keyword evidence="14" id="KW-1185">Reference proteome</keyword>
<dbReference type="InterPro" id="IPR051014">
    <property type="entry name" value="Cation_Transport_ATPase_IB"/>
</dbReference>
<dbReference type="GO" id="GO:0005886">
    <property type="term" value="C:plasma membrane"/>
    <property type="evidence" value="ECO:0007669"/>
    <property type="project" value="UniProtKB-SubCell"/>
</dbReference>
<dbReference type="InterPro" id="IPR023214">
    <property type="entry name" value="HAD_sf"/>
</dbReference>
<keyword evidence="6" id="KW-1278">Translocase</keyword>
<proteinExistence type="inferred from homology"/>
<evidence type="ECO:0000256" key="2">
    <source>
        <dbReference type="ARBA" id="ARBA00006024"/>
    </source>
</evidence>
<keyword evidence="4 11" id="KW-0812">Transmembrane</keyword>
<evidence type="ECO:0000313" key="14">
    <source>
        <dbReference type="Proteomes" id="UP000184342"/>
    </source>
</evidence>
<evidence type="ECO:0000256" key="1">
    <source>
        <dbReference type="ARBA" id="ARBA00004141"/>
    </source>
</evidence>
<dbReference type="PRINTS" id="PR00120">
    <property type="entry name" value="HATPASE"/>
</dbReference>
<accession>A0A1M6LCM0</accession>
<keyword evidence="8 11" id="KW-0472">Membrane</keyword>
<feature type="domain" description="P-type ATPase A" evidence="12">
    <location>
        <begin position="124"/>
        <end position="223"/>
    </location>
</feature>
<dbReference type="InterPro" id="IPR023299">
    <property type="entry name" value="ATPase_P-typ_cyto_dom_N"/>
</dbReference>
<organism evidence="13 14">
    <name type="scientific">Parasporobacterium paucivorans DSM 15970</name>
    <dbReference type="NCBI Taxonomy" id="1122934"/>
    <lineage>
        <taxon>Bacteria</taxon>
        <taxon>Bacillati</taxon>
        <taxon>Bacillota</taxon>
        <taxon>Clostridia</taxon>
        <taxon>Lachnospirales</taxon>
        <taxon>Lachnospiraceae</taxon>
        <taxon>Parasporobacterium</taxon>
    </lineage>
</organism>
<dbReference type="InterPro" id="IPR036412">
    <property type="entry name" value="HAD-like_sf"/>
</dbReference>
<dbReference type="PANTHER" id="PTHR48085:SF5">
    <property type="entry name" value="CADMIUM_ZINC-TRANSPORTING ATPASE HMA4-RELATED"/>
    <property type="match status" value="1"/>
</dbReference>
<evidence type="ECO:0000256" key="10">
    <source>
        <dbReference type="ARBA" id="ARBA00049338"/>
    </source>
</evidence>
<keyword evidence="3" id="KW-0104">Cadmium</keyword>
<dbReference type="InterPro" id="IPR001757">
    <property type="entry name" value="P_typ_ATPase"/>
</dbReference>
<dbReference type="PRINTS" id="PR00119">
    <property type="entry name" value="CATATPASE"/>
</dbReference>
<dbReference type="NCBIfam" id="TIGR01494">
    <property type="entry name" value="ATPase_P-type"/>
    <property type="match status" value="2"/>
</dbReference>
<feature type="transmembrane region" description="Helical" evidence="11">
    <location>
        <begin position="242"/>
        <end position="263"/>
    </location>
</feature>
<dbReference type="OrthoDB" id="9813266at2"/>
<dbReference type="InterPro" id="IPR023298">
    <property type="entry name" value="ATPase_P-typ_TM_dom_sf"/>
</dbReference>
<gene>
    <name evidence="13" type="ORF">SAMN02745691_02376</name>
</gene>
<protein>
    <recommendedName>
        <fullName evidence="9">Cd(2+)-exporting ATPase</fullName>
        <ecNumber evidence="9">7.2.2.21</ecNumber>
    </recommendedName>
</protein>
<dbReference type="PROSITE" id="PS00154">
    <property type="entry name" value="ATPASE_E1_E2"/>
    <property type="match status" value="1"/>
</dbReference>
<dbReference type="InterPro" id="IPR008250">
    <property type="entry name" value="ATPase_P-typ_transduc_dom_A_sf"/>
</dbReference>
<comment type="subcellular location">
    <subcellularLocation>
        <location evidence="11">Cell membrane</location>
    </subcellularLocation>
    <subcellularLocation>
        <location evidence="1">Membrane</location>
        <topology evidence="1">Multi-pass membrane protein</topology>
    </subcellularLocation>
</comment>
<dbReference type="RefSeq" id="WP_094757454.1">
    <property type="nucleotide sequence ID" value="NZ_FQYT01000034.1"/>
</dbReference>
<dbReference type="GO" id="GO:0046872">
    <property type="term" value="F:metal ion binding"/>
    <property type="evidence" value="ECO:0007669"/>
    <property type="project" value="UniProtKB-KW"/>
</dbReference>
<keyword evidence="7 11" id="KW-1133">Transmembrane helix</keyword>
<dbReference type="Pfam" id="PF00122">
    <property type="entry name" value="E1-E2_ATPase"/>
    <property type="match status" value="1"/>
</dbReference>
<dbReference type="PANTHER" id="PTHR48085">
    <property type="entry name" value="CADMIUM/ZINC-TRANSPORTING ATPASE HMA2-RELATED"/>
    <property type="match status" value="1"/>
</dbReference>
<evidence type="ECO:0000259" key="12">
    <source>
        <dbReference type="Pfam" id="PF00122"/>
    </source>
</evidence>
<dbReference type="InterPro" id="IPR027256">
    <property type="entry name" value="P-typ_ATPase_IB"/>
</dbReference>
<feature type="transmembrane region" description="Helical" evidence="11">
    <location>
        <begin position="41"/>
        <end position="60"/>
    </location>
</feature>
<dbReference type="Proteomes" id="UP000184342">
    <property type="component" value="Unassembled WGS sequence"/>
</dbReference>
<keyword evidence="11" id="KW-0067">ATP-binding</keyword>
<dbReference type="GO" id="GO:0005524">
    <property type="term" value="F:ATP binding"/>
    <property type="evidence" value="ECO:0007669"/>
    <property type="project" value="UniProtKB-UniRule"/>
</dbReference>
<dbReference type="Gene3D" id="3.40.1110.10">
    <property type="entry name" value="Calcium-transporting ATPase, cytoplasmic domain N"/>
    <property type="match status" value="1"/>
</dbReference>